<keyword evidence="6" id="KW-0398">Inositol biosynthesis</keyword>
<evidence type="ECO:0000256" key="3">
    <source>
        <dbReference type="ARBA" id="ARBA00005117"/>
    </source>
</evidence>
<comment type="cofactor">
    <cofactor evidence="2">
        <name>NAD(+)</name>
        <dbReference type="ChEBI" id="CHEBI:57540"/>
    </cofactor>
</comment>
<dbReference type="GO" id="GO:0008654">
    <property type="term" value="P:phospholipid biosynthetic process"/>
    <property type="evidence" value="ECO:0007669"/>
    <property type="project" value="InterPro"/>
</dbReference>
<dbReference type="Proteomes" id="UP000626109">
    <property type="component" value="Unassembled WGS sequence"/>
</dbReference>
<gene>
    <name evidence="8" type="ORF">PGLA1383_LOCUS2017</name>
    <name evidence="9" type="ORF">PGLA2088_LOCUS49217</name>
</gene>
<dbReference type="InterPro" id="IPR002587">
    <property type="entry name" value="Myo-inos-1-P_Synthase"/>
</dbReference>
<dbReference type="SUPFAM" id="SSF55347">
    <property type="entry name" value="Glyceraldehyde-3-phosphate dehydrogenase-like, C-terminal domain"/>
    <property type="match status" value="1"/>
</dbReference>
<dbReference type="InterPro" id="IPR036291">
    <property type="entry name" value="NAD(P)-bd_dom_sf"/>
</dbReference>
<keyword evidence="10" id="KW-1185">Reference proteome</keyword>
<organism evidence="8 10">
    <name type="scientific">Polarella glacialis</name>
    <name type="common">Dinoflagellate</name>
    <dbReference type="NCBI Taxonomy" id="89957"/>
    <lineage>
        <taxon>Eukaryota</taxon>
        <taxon>Sar</taxon>
        <taxon>Alveolata</taxon>
        <taxon>Dinophyceae</taxon>
        <taxon>Suessiales</taxon>
        <taxon>Suessiaceae</taxon>
        <taxon>Polarella</taxon>
    </lineage>
</organism>
<dbReference type="EMBL" id="CAJNNW010036954">
    <property type="protein sequence ID" value="CAE8738495.1"/>
    <property type="molecule type" value="Genomic_DNA"/>
</dbReference>
<dbReference type="SUPFAM" id="SSF51735">
    <property type="entry name" value="NAD(P)-binding Rossmann-fold domains"/>
    <property type="match status" value="1"/>
</dbReference>
<evidence type="ECO:0000256" key="4">
    <source>
        <dbReference type="ARBA" id="ARBA00010813"/>
    </source>
</evidence>
<dbReference type="AlphaFoldDB" id="A0A813DA26"/>
<feature type="domain" description="Myo-inositol-1-phosphate synthase GAPDH-like" evidence="7">
    <location>
        <begin position="321"/>
        <end position="435"/>
    </location>
</feature>
<protein>
    <recommendedName>
        <fullName evidence="5">inositol-3-phosphate synthase</fullName>
        <ecNumber evidence="5">5.5.1.4</ecNumber>
    </recommendedName>
</protein>
<comment type="similarity">
    <text evidence="4">Belongs to the myo-inositol 1-phosphate synthase family.</text>
</comment>
<dbReference type="GO" id="GO:0006021">
    <property type="term" value="P:inositol biosynthetic process"/>
    <property type="evidence" value="ECO:0007669"/>
    <property type="project" value="UniProtKB-UniPathway"/>
</dbReference>
<comment type="catalytic activity">
    <reaction evidence="1">
        <text>D-glucose 6-phosphate = 1D-myo-inositol 3-phosphate</text>
        <dbReference type="Rhea" id="RHEA:10716"/>
        <dbReference type="ChEBI" id="CHEBI:58401"/>
        <dbReference type="ChEBI" id="CHEBI:61548"/>
        <dbReference type="EC" id="5.5.1.4"/>
    </reaction>
</comment>
<evidence type="ECO:0000256" key="2">
    <source>
        <dbReference type="ARBA" id="ARBA00001911"/>
    </source>
</evidence>
<dbReference type="OrthoDB" id="2887at2759"/>
<dbReference type="InterPro" id="IPR013021">
    <property type="entry name" value="Myo-inos-1-P_Synthase_GAPDH"/>
</dbReference>
<evidence type="ECO:0000259" key="7">
    <source>
        <dbReference type="Pfam" id="PF01658"/>
    </source>
</evidence>
<evidence type="ECO:0000313" key="9">
    <source>
        <dbReference type="EMBL" id="CAE8738495.1"/>
    </source>
</evidence>
<evidence type="ECO:0000313" key="10">
    <source>
        <dbReference type="Proteomes" id="UP000654075"/>
    </source>
</evidence>
<comment type="pathway">
    <text evidence="3">Polyol metabolism; myo-inositol biosynthesis; myo-inositol from D-glucose 6-phosphate: step 1/2.</text>
</comment>
<dbReference type="PANTHER" id="PTHR11510">
    <property type="entry name" value="MYO-INOSITOL-1 PHOSPHATE SYNTHASE"/>
    <property type="match status" value="1"/>
</dbReference>
<comment type="caution">
    <text evidence="8">The sequence shown here is derived from an EMBL/GenBank/DDBJ whole genome shotgun (WGS) entry which is preliminary data.</text>
</comment>
<dbReference type="PIRSF" id="PIRSF015578">
    <property type="entry name" value="Myoinos-ppht_syn"/>
    <property type="match status" value="1"/>
</dbReference>
<proteinExistence type="inferred from homology"/>
<dbReference type="Gene3D" id="3.40.50.720">
    <property type="entry name" value="NAD(P)-binding Rossmann-like Domain"/>
    <property type="match status" value="2"/>
</dbReference>
<evidence type="ECO:0000313" key="8">
    <source>
        <dbReference type="EMBL" id="CAE8583029.1"/>
    </source>
</evidence>
<dbReference type="EC" id="5.5.1.4" evidence="5"/>
<dbReference type="UniPathway" id="UPA00823">
    <property type="reaction ID" value="UER00787"/>
</dbReference>
<dbReference type="GO" id="GO:0004512">
    <property type="term" value="F:inositol-3-phosphate synthase activity"/>
    <property type="evidence" value="ECO:0007669"/>
    <property type="project" value="UniProtKB-EC"/>
</dbReference>
<evidence type="ECO:0000256" key="1">
    <source>
        <dbReference type="ARBA" id="ARBA00000113"/>
    </source>
</evidence>
<reference evidence="8" key="1">
    <citation type="submission" date="2021-02" db="EMBL/GenBank/DDBJ databases">
        <authorList>
            <person name="Dougan E. K."/>
            <person name="Rhodes N."/>
            <person name="Thang M."/>
            <person name="Chan C."/>
        </authorList>
    </citation>
    <scope>NUCLEOTIDE SEQUENCE</scope>
</reference>
<dbReference type="OMA" id="VYVPMKE"/>
<evidence type="ECO:0000256" key="5">
    <source>
        <dbReference type="ARBA" id="ARBA00012125"/>
    </source>
</evidence>
<dbReference type="EMBL" id="CAJNNV010000580">
    <property type="protein sequence ID" value="CAE8583029.1"/>
    <property type="molecule type" value="Genomic_DNA"/>
</dbReference>
<dbReference type="Pfam" id="PF01658">
    <property type="entry name" value="Inos-1-P_synth"/>
    <property type="match status" value="1"/>
</dbReference>
<sequence>MADSLLGLGGNGSNAVTPRFQPGQIAPLQRSETASEIQVVYQHRFTLVDDAETSYQPVCQEKRVVTQKLVPKVGVMLVGLTGNNGSTFVAGILANKHKVSWETRTGTKSPNFFGSFSQSATARVGFKRDEKTGAFSDVHKPISEILPMARPVDFVMGGWDMSGVNMYQACKRAQVLEPTLLDQLKPELERIIPLPAALNPDFIAGNQTDRVDNVLSGTDRELIEQLRSDIRAMKTLVDKVVVLWTANTEKCLKPEIETVEDLQERIREGKALPASVLYCVAAIEEQVLFINGSPQNTFHPAVIEYARQHGSLLAGSDFKSGQTRFKTVMGDFLIGSGIRISACASYNHLGNNDGRNLQDPMCFDSKKNSKSGVLNDAIRSNAILYPEGKDHIDHEVVIKYVPAVGDSKRALDEYTSDIFMNGRNTISSYNVCEDSLLAAPIMIDLVVLGELLSRIKVDGNSLGPLLSYLSFFLKAPDTNQPNYVVNSFTRQRQILTSLLMVAAGIIPDDGTLLFAHF</sequence>
<accession>A0A813DA26</accession>
<evidence type="ECO:0000256" key="6">
    <source>
        <dbReference type="ARBA" id="ARBA00022550"/>
    </source>
</evidence>
<dbReference type="Proteomes" id="UP000654075">
    <property type="component" value="Unassembled WGS sequence"/>
</dbReference>
<name>A0A813DA26_POLGL</name>
<dbReference type="Pfam" id="PF07994">
    <property type="entry name" value="NAD_binding_5"/>
    <property type="match status" value="1"/>
</dbReference>